<dbReference type="Pfam" id="PF01230">
    <property type="entry name" value="HIT"/>
    <property type="match status" value="1"/>
</dbReference>
<dbReference type="Proteomes" id="UP001484535">
    <property type="component" value="Unassembled WGS sequence"/>
</dbReference>
<dbReference type="InterPro" id="IPR001310">
    <property type="entry name" value="Histidine_triad_HIT"/>
</dbReference>
<sequence length="125" mass="13571">MTIDATQPYDDTNIFAKILRGEIPNKTVYEDEHALAFHDIDPKAPIHILVIPKGAYVSWDDFSARASEAEIAGFVRAVGHVARDQGLVEPGYRLLANVGAHGGQEVPHLHVHLFGGAPLGPMLAR</sequence>
<keyword evidence="4" id="KW-1185">Reference proteome</keyword>
<accession>A0ABV0D0M5</accession>
<comment type="caution">
    <text evidence="3">The sequence shown here is derived from an EMBL/GenBank/DDBJ whole genome shotgun (WGS) entry which is preliminary data.</text>
</comment>
<organism evidence="3 4">
    <name type="scientific">Aurantiacibacter flavus</name>
    <dbReference type="NCBI Taxonomy" id="3145232"/>
    <lineage>
        <taxon>Bacteria</taxon>
        <taxon>Pseudomonadati</taxon>
        <taxon>Pseudomonadota</taxon>
        <taxon>Alphaproteobacteria</taxon>
        <taxon>Sphingomonadales</taxon>
        <taxon>Erythrobacteraceae</taxon>
        <taxon>Aurantiacibacter</taxon>
    </lineage>
</organism>
<reference evidence="3 4" key="1">
    <citation type="submission" date="2024-05" db="EMBL/GenBank/DDBJ databases">
        <authorList>
            <person name="Park S."/>
        </authorList>
    </citation>
    <scope>NUCLEOTIDE SEQUENCE [LARGE SCALE GENOMIC DNA]</scope>
    <source>
        <strain evidence="3 4">DGU5</strain>
    </source>
</reference>
<dbReference type="PROSITE" id="PS00892">
    <property type="entry name" value="HIT_1"/>
    <property type="match status" value="1"/>
</dbReference>
<name>A0ABV0D0M5_9SPHN</name>
<evidence type="ECO:0000313" key="4">
    <source>
        <dbReference type="Proteomes" id="UP001484535"/>
    </source>
</evidence>
<evidence type="ECO:0000256" key="1">
    <source>
        <dbReference type="PROSITE-ProRule" id="PRU00464"/>
    </source>
</evidence>
<dbReference type="SUPFAM" id="SSF54197">
    <property type="entry name" value="HIT-like"/>
    <property type="match status" value="1"/>
</dbReference>
<evidence type="ECO:0000313" key="3">
    <source>
        <dbReference type="EMBL" id="MEN7538521.1"/>
    </source>
</evidence>
<dbReference type="PANTHER" id="PTHR23089">
    <property type="entry name" value="HISTIDINE TRIAD HIT PROTEIN"/>
    <property type="match status" value="1"/>
</dbReference>
<evidence type="ECO:0000259" key="2">
    <source>
        <dbReference type="PROSITE" id="PS51084"/>
    </source>
</evidence>
<gene>
    <name evidence="3" type="ORF">ABDJ38_15175</name>
</gene>
<dbReference type="Gene3D" id="3.30.428.10">
    <property type="entry name" value="HIT-like"/>
    <property type="match status" value="1"/>
</dbReference>
<dbReference type="RefSeq" id="WP_346785980.1">
    <property type="nucleotide sequence ID" value="NZ_JBDLBR010000006.1"/>
</dbReference>
<feature type="short sequence motif" description="Histidine triad motif" evidence="1">
    <location>
        <begin position="108"/>
        <end position="112"/>
    </location>
</feature>
<dbReference type="InterPro" id="IPR036265">
    <property type="entry name" value="HIT-like_sf"/>
</dbReference>
<feature type="domain" description="HIT" evidence="2">
    <location>
        <begin position="14"/>
        <end position="124"/>
    </location>
</feature>
<dbReference type="EMBL" id="JBDLBR010000006">
    <property type="protein sequence ID" value="MEN7538521.1"/>
    <property type="molecule type" value="Genomic_DNA"/>
</dbReference>
<protein>
    <submittedName>
        <fullName evidence="3">Histidine triad nucleotide-binding protein</fullName>
    </submittedName>
</protein>
<dbReference type="InterPro" id="IPR011146">
    <property type="entry name" value="HIT-like"/>
</dbReference>
<dbReference type="PROSITE" id="PS51084">
    <property type="entry name" value="HIT_2"/>
    <property type="match status" value="1"/>
</dbReference>
<proteinExistence type="predicted"/>
<dbReference type="CDD" id="cd01276">
    <property type="entry name" value="PKCI_related"/>
    <property type="match status" value="1"/>
</dbReference>
<dbReference type="InterPro" id="IPR019808">
    <property type="entry name" value="Histidine_triad_CS"/>
</dbReference>
<dbReference type="PRINTS" id="PR00332">
    <property type="entry name" value="HISTRIAD"/>
</dbReference>